<dbReference type="SUPFAM" id="SSF52540">
    <property type="entry name" value="P-loop containing nucleoside triphosphate hydrolases"/>
    <property type="match status" value="1"/>
</dbReference>
<evidence type="ECO:0000256" key="2">
    <source>
        <dbReference type="ARBA" id="ARBA00022741"/>
    </source>
</evidence>
<dbReference type="PANTHER" id="PTHR42939:SF1">
    <property type="entry name" value="ABC TRANSPORTER ATP-BINDING PROTEIN ALBC-RELATED"/>
    <property type="match status" value="1"/>
</dbReference>
<reference evidence="5 6" key="1">
    <citation type="submission" date="2017-04" db="EMBL/GenBank/DDBJ databases">
        <title>Novel microbial lineages endemic to geothermal iron-oxide mats fill important gaps in the evolutionary history of Archaea.</title>
        <authorList>
            <person name="Jay Z.J."/>
            <person name="Beam J.P."/>
            <person name="Dlakic M."/>
            <person name="Rusch D.B."/>
            <person name="Kozubal M.A."/>
            <person name="Inskeep W.P."/>
        </authorList>
    </citation>
    <scope>NUCLEOTIDE SEQUENCE [LARGE SCALE GENOMIC DNA]</scope>
    <source>
        <strain evidence="5">BE_D</strain>
    </source>
</reference>
<dbReference type="GO" id="GO:0016887">
    <property type="term" value="F:ATP hydrolysis activity"/>
    <property type="evidence" value="ECO:0007669"/>
    <property type="project" value="InterPro"/>
</dbReference>
<dbReference type="InterPro" id="IPR051782">
    <property type="entry name" value="ABC_Transporter_VariousFunc"/>
</dbReference>
<dbReference type="AlphaFoldDB" id="A0A2R6AAC2"/>
<comment type="caution">
    <text evidence="5">The sequence shown here is derived from an EMBL/GenBank/DDBJ whole genome shotgun (WGS) entry which is preliminary data.</text>
</comment>
<evidence type="ECO:0000256" key="3">
    <source>
        <dbReference type="ARBA" id="ARBA00022840"/>
    </source>
</evidence>
<feature type="domain" description="ATPase AAA-type core" evidence="4">
    <location>
        <begin position="34"/>
        <end position="95"/>
    </location>
</feature>
<evidence type="ECO:0000259" key="4">
    <source>
        <dbReference type="Pfam" id="PF13304"/>
    </source>
</evidence>
<evidence type="ECO:0000313" key="5">
    <source>
        <dbReference type="EMBL" id="PSN83326.1"/>
    </source>
</evidence>
<keyword evidence="3" id="KW-0067">ATP-binding</keyword>
<organism evidence="5 6">
    <name type="scientific">Candidatus Marsarchaeota G1 archaeon BE_D</name>
    <dbReference type="NCBI Taxonomy" id="1978156"/>
    <lineage>
        <taxon>Archaea</taxon>
        <taxon>Candidatus Marsarchaeota</taxon>
        <taxon>Candidatus Marsarchaeota group 1</taxon>
    </lineage>
</organism>
<accession>A0A2R6AAC2</accession>
<dbReference type="Pfam" id="PF13304">
    <property type="entry name" value="AAA_21"/>
    <property type="match status" value="1"/>
</dbReference>
<dbReference type="EMBL" id="NEXD01000107">
    <property type="protein sequence ID" value="PSN83326.1"/>
    <property type="molecule type" value="Genomic_DNA"/>
</dbReference>
<proteinExistence type="predicted"/>
<dbReference type="InterPro" id="IPR027417">
    <property type="entry name" value="P-loop_NTPase"/>
</dbReference>
<sequence>MGLRVRDVVDILERAYGNKAKEYVSVLGVENFKSLRLRELSSGQAQILTLLVSLCKGGLLVLDEPFTHLDAYTAGRLIQLVYERGEVVLATHIPEEAESVADYLIVVDNGRVRWCGSLDELYSASVCEVFCERFVQPEKLFGDSLVVSFGRIVLVKGWEPNELLKIPGVIGVRRSGVRRVYAEIRNKR</sequence>
<dbReference type="GO" id="GO:0005524">
    <property type="term" value="F:ATP binding"/>
    <property type="evidence" value="ECO:0007669"/>
    <property type="project" value="UniProtKB-KW"/>
</dbReference>
<dbReference type="InterPro" id="IPR003959">
    <property type="entry name" value="ATPase_AAA_core"/>
</dbReference>
<name>A0A2R6AAC2_9ARCH</name>
<protein>
    <recommendedName>
        <fullName evidence="4">ATPase AAA-type core domain-containing protein</fullName>
    </recommendedName>
</protein>
<keyword evidence="1" id="KW-0813">Transport</keyword>
<dbReference type="Proteomes" id="UP000240569">
    <property type="component" value="Unassembled WGS sequence"/>
</dbReference>
<keyword evidence="2" id="KW-0547">Nucleotide-binding</keyword>
<dbReference type="Gene3D" id="3.40.50.300">
    <property type="entry name" value="P-loop containing nucleotide triphosphate hydrolases"/>
    <property type="match status" value="1"/>
</dbReference>
<dbReference type="PANTHER" id="PTHR42939">
    <property type="entry name" value="ABC TRANSPORTER ATP-BINDING PROTEIN ALBC-RELATED"/>
    <property type="match status" value="1"/>
</dbReference>
<evidence type="ECO:0000256" key="1">
    <source>
        <dbReference type="ARBA" id="ARBA00022448"/>
    </source>
</evidence>
<gene>
    <name evidence="5" type="ORF">B9Q02_10650</name>
</gene>
<evidence type="ECO:0000313" key="6">
    <source>
        <dbReference type="Proteomes" id="UP000240569"/>
    </source>
</evidence>